<dbReference type="InterPro" id="IPR024079">
    <property type="entry name" value="MetalloPept_cat_dom_sf"/>
</dbReference>
<dbReference type="GO" id="GO:0008237">
    <property type="term" value="F:metallopeptidase activity"/>
    <property type="evidence" value="ECO:0007669"/>
    <property type="project" value="InterPro"/>
</dbReference>
<proteinExistence type="predicted"/>
<keyword evidence="2" id="KW-0732">Signal</keyword>
<dbReference type="Gene3D" id="3.40.390.10">
    <property type="entry name" value="Collagenase (Catalytic Domain)"/>
    <property type="match status" value="1"/>
</dbReference>
<evidence type="ECO:0000313" key="3">
    <source>
        <dbReference type="EMBL" id="MBB4766729.1"/>
    </source>
</evidence>
<comment type="caution">
    <text evidence="3">The sequence shown here is derived from an EMBL/GenBank/DDBJ whole genome shotgun (WGS) entry which is preliminary data.</text>
</comment>
<keyword evidence="4" id="KW-1185">Reference proteome</keyword>
<protein>
    <recommendedName>
        <fullName evidence="5">Peptidase M43 pregnancy-associated plasma-A domain-containing protein</fullName>
    </recommendedName>
</protein>
<evidence type="ECO:0000313" key="4">
    <source>
        <dbReference type="Proteomes" id="UP000578112"/>
    </source>
</evidence>
<feature type="chain" id="PRO_5031552136" description="Peptidase M43 pregnancy-associated plasma-A domain-containing protein" evidence="2">
    <location>
        <begin position="26"/>
        <end position="641"/>
    </location>
</feature>
<feature type="signal peptide" evidence="2">
    <location>
        <begin position="1"/>
        <end position="25"/>
    </location>
</feature>
<dbReference type="Proteomes" id="UP000578112">
    <property type="component" value="Unassembled WGS sequence"/>
</dbReference>
<evidence type="ECO:0000256" key="1">
    <source>
        <dbReference type="SAM" id="MobiDB-lite"/>
    </source>
</evidence>
<accession>A0A7W7MUL8</accession>
<evidence type="ECO:0008006" key="5">
    <source>
        <dbReference type="Google" id="ProtNLM"/>
    </source>
</evidence>
<feature type="region of interest" description="Disordered" evidence="1">
    <location>
        <begin position="619"/>
        <end position="641"/>
    </location>
</feature>
<sequence length="641" mass="70302">MRRTVALVAALITAMVGASAGPAGAAPKSSYTFLHPGGQPRLAEKVPVNVVFLGYEPNEVGKAAYLSGLPRAYEPVVRSRLIYGQTEKLGIRYTYDYRVTYANRSYEDKFFKRLGALATPAPLTAFQTAYNEQAKNVKDITSNNFIDAPSVEKWLATHPPAGVDTRRNTVFFINWYGRADFKFHVYTKIGEPDPDTGYDFGKQRDSRKIIAWGGTTADDEETGLGSTRRVWFHDLSAGPESWTSNFDVDNPDLDGDGVVDYRMPPSWEYTAGGFRSPSALAGDLSLITRYVALNLLMTTSPLYPVELPTPEPPKSINIDSNTYEGWPGVDASRQYVKPKLVVDELAELRWRNRLDFDSQDLPYDAKAQECYLGVLTDESCYPDSGYPAFANLYLYNWANLDRTRDDQGRVDYELPVFNYAVGAGVGVPALGFADDNYVDGTQTGVFCFISPEVVQSGYGLTTTQIHEVGHHLGMSHPHDGYDSETGVDYGPEGEFLFANAGDESNSMMSYIDVNWDFSQFDRDNSDRFLTAAYYEAANRLAADVVGSSGASRARSGLRAADVLLGLAVKAFAKHDYRAAYAFAEGAYRQVVAAASRAGVDAAGPARTMAAEADAARRTGAAVHDPHEFIDTLAPDSPRSQP</sequence>
<reference evidence="3 4" key="1">
    <citation type="submission" date="2020-08" db="EMBL/GenBank/DDBJ databases">
        <title>Sequencing the genomes of 1000 actinobacteria strains.</title>
        <authorList>
            <person name="Klenk H.-P."/>
        </authorList>
    </citation>
    <scope>NUCLEOTIDE SEQUENCE [LARGE SCALE GENOMIC DNA]</scope>
    <source>
        <strain evidence="3 4">DSM 43149</strain>
    </source>
</reference>
<evidence type="ECO:0000256" key="2">
    <source>
        <dbReference type="SAM" id="SignalP"/>
    </source>
</evidence>
<dbReference type="SUPFAM" id="SSF55486">
    <property type="entry name" value="Metalloproteases ('zincins'), catalytic domain"/>
    <property type="match status" value="1"/>
</dbReference>
<organism evidence="3 4">
    <name type="scientific">Actinoplanes digitatis</name>
    <dbReference type="NCBI Taxonomy" id="1868"/>
    <lineage>
        <taxon>Bacteria</taxon>
        <taxon>Bacillati</taxon>
        <taxon>Actinomycetota</taxon>
        <taxon>Actinomycetes</taxon>
        <taxon>Micromonosporales</taxon>
        <taxon>Micromonosporaceae</taxon>
        <taxon>Actinoplanes</taxon>
    </lineage>
</organism>
<dbReference type="AlphaFoldDB" id="A0A7W7MUL8"/>
<dbReference type="EMBL" id="JACHNH010000001">
    <property type="protein sequence ID" value="MBB4766729.1"/>
    <property type="molecule type" value="Genomic_DNA"/>
</dbReference>
<gene>
    <name evidence="3" type="ORF">BJ971_007285</name>
</gene>
<name>A0A7W7MUL8_9ACTN</name>
<dbReference type="RefSeq" id="WP_184997835.1">
    <property type="nucleotide sequence ID" value="NZ_BOMK01000052.1"/>
</dbReference>